<evidence type="ECO:0000313" key="6">
    <source>
        <dbReference type="EMBL" id="ADL55101.1"/>
    </source>
</evidence>
<dbReference type="GO" id="GO:0035269">
    <property type="term" value="P:protein O-linked glycosylation via mannose"/>
    <property type="evidence" value="ECO:0007669"/>
    <property type="project" value="TreeGrafter"/>
</dbReference>
<dbReference type="InterPro" id="IPR041698">
    <property type="entry name" value="Methyltransf_25"/>
</dbReference>
<dbReference type="InterPro" id="IPR011990">
    <property type="entry name" value="TPR-like_helical_dom_sf"/>
</dbReference>
<dbReference type="PROSITE" id="PS50293">
    <property type="entry name" value="TPR_REGION"/>
    <property type="match status" value="3"/>
</dbReference>
<evidence type="ECO:0000313" key="7">
    <source>
        <dbReference type="Proteomes" id="UP000001235"/>
    </source>
</evidence>
<dbReference type="EMBL" id="CP002159">
    <property type="protein sequence ID" value="ADL55101.1"/>
    <property type="molecule type" value="Genomic_DNA"/>
</dbReference>
<dbReference type="HOGENOM" id="CLU_013533_0_0_4"/>
<dbReference type="AlphaFoldDB" id="D9SF04"/>
<dbReference type="SUPFAM" id="SSF53335">
    <property type="entry name" value="S-adenosyl-L-methionine-dependent methyltransferases"/>
    <property type="match status" value="1"/>
</dbReference>
<dbReference type="GO" id="GO:0000030">
    <property type="term" value="F:mannosyltransferase activity"/>
    <property type="evidence" value="ECO:0007669"/>
    <property type="project" value="TreeGrafter"/>
</dbReference>
<accession>D9SF04</accession>
<dbReference type="Gene3D" id="1.25.40.10">
    <property type="entry name" value="Tetratricopeptide repeat domain"/>
    <property type="match status" value="2"/>
</dbReference>
<reference evidence="6 7" key="1">
    <citation type="submission" date="2010-08" db="EMBL/GenBank/DDBJ databases">
        <title>Complete sequence of Gallionella capsiferriformans ES-2.</title>
        <authorList>
            <consortium name="US DOE Joint Genome Institute"/>
            <person name="Lucas S."/>
            <person name="Copeland A."/>
            <person name="Lapidus A."/>
            <person name="Cheng J.-F."/>
            <person name="Bruce D."/>
            <person name="Goodwin L."/>
            <person name="Pitluck S."/>
            <person name="Chertkov O."/>
            <person name="Davenport K.W."/>
            <person name="Detter J.C."/>
            <person name="Han C."/>
            <person name="Tapia R."/>
            <person name="Land M."/>
            <person name="Hauser L."/>
            <person name="Chang Y.-J."/>
            <person name="Jeffries C."/>
            <person name="Kyrpides N."/>
            <person name="Ivanova N."/>
            <person name="Mikhailova N."/>
            <person name="Shelobolina E.S."/>
            <person name="Picardal F."/>
            <person name="Roden E."/>
            <person name="Emerson D."/>
            <person name="Woyke T."/>
        </authorList>
    </citation>
    <scope>NUCLEOTIDE SEQUENCE [LARGE SCALE GENOMIC DNA]</scope>
    <source>
        <strain evidence="6 7">ES-2</strain>
    </source>
</reference>
<dbReference type="SMART" id="SM00028">
    <property type="entry name" value="TPR"/>
    <property type="match status" value="8"/>
</dbReference>
<dbReference type="GO" id="GO:0008168">
    <property type="term" value="F:methyltransferase activity"/>
    <property type="evidence" value="ECO:0007669"/>
    <property type="project" value="UniProtKB-KW"/>
</dbReference>
<feature type="repeat" description="TPR" evidence="3">
    <location>
        <begin position="252"/>
        <end position="285"/>
    </location>
</feature>
<dbReference type="CDD" id="cd02440">
    <property type="entry name" value="AdoMet_MTases"/>
    <property type="match status" value="1"/>
</dbReference>
<dbReference type="eggNOG" id="COG0457">
    <property type="taxonomic scope" value="Bacteria"/>
</dbReference>
<dbReference type="GO" id="GO:0032259">
    <property type="term" value="P:methylation"/>
    <property type="evidence" value="ECO:0007669"/>
    <property type="project" value="UniProtKB-KW"/>
</dbReference>
<evidence type="ECO:0000256" key="3">
    <source>
        <dbReference type="PROSITE-ProRule" id="PRU00339"/>
    </source>
</evidence>
<dbReference type="Pfam" id="PF13432">
    <property type="entry name" value="TPR_16"/>
    <property type="match status" value="1"/>
</dbReference>
<sequence length="949" mass="105826">MIKQSSSTPNATQILQSAVQKHQAGDVGTAQALYLSILQSQPDHPEANHNLGVLALQDNQHQISLAYFMTALNADPAQRQYWISYIDALILADLREEAQSILTFARQQGLQGNEVDALDARINQAVELPSPHTSRLTSKKTGAKKLKTPSTQEINSLVSLFSSGNFTEAENRARSMTEHYPAHWVGWKMLGVIFQQQGKNSEALMPALTASKLSPNDAETHNNLGIILDSLGRPTEACVSYRKALTLNPNYIQAHSNLGATLQKSGHMKEAATSYQKALALNPGYAKAHNNLGAVLSEMGEFQLAAASFKRALHIQPDNAQAHYNLSIVQKKMGAASDAIDSCRAALQINPDDADAHYNMGTILFDLNHLSEAEAAFRQALRCQPESTDTLNHLALLLNAQKNPIAALEVISRSLKIQETIEAKSIYITCVKDLPPSQADATIRANLVRALTEPWGNTSEMAMVCIRHAKYTRYLSNLIVRAKNAEALSIVRRIDSEDLAALEKDSLLTALLCSAPICDTDLERLMTLVRRDLLTAAVEMTTPSSDDTLRFYSALARQCFINEYVFSYSDAEIQTAQRLRASLAESLKENIPTDALCILAVAAYFPLHTIDGNSQLLNRCWPVEVCAVLIQQIQEPKVELQLRNTLAKLGRIENTVSLQVQNQYEENPYPRWIKVPPPGDEKNIKQAILQKFPQTHFSRQKANSADRILIAGCGTGQHSISLAQRTRDAQILAIDLSTSSLAYAKRKTLELGISSIEYAQADLLEIAHDKRRFEMIQSSGVLHHMKDPWAGWQALLTVLKPGGFMKLGLYSELARTDVVRIRDFIAQQGYGSTADEIRRCRQELININEQENFGAILNSPDFYSISACRDLLFHVQEHRMTLSGIGAFIRSNKLKFLGFEIDSEVLRAYKQRFPNDPEAIHLEQWHIFETENPHIFASMYQFWIQKPEH</sequence>
<feature type="domain" description="Methyltransferase" evidence="5">
    <location>
        <begin position="708"/>
        <end position="803"/>
    </location>
</feature>
<keyword evidence="7" id="KW-1185">Reference proteome</keyword>
<feature type="region of interest" description="Disordered" evidence="4">
    <location>
        <begin position="129"/>
        <end position="148"/>
    </location>
</feature>
<dbReference type="eggNOG" id="COG2227">
    <property type="taxonomic scope" value="Bacteria"/>
</dbReference>
<dbReference type="Pfam" id="PF00515">
    <property type="entry name" value="TPR_1"/>
    <property type="match status" value="1"/>
</dbReference>
<dbReference type="Pfam" id="PF13414">
    <property type="entry name" value="TPR_11"/>
    <property type="match status" value="1"/>
</dbReference>
<dbReference type="InterPro" id="IPR029063">
    <property type="entry name" value="SAM-dependent_MTases_sf"/>
</dbReference>
<dbReference type="Proteomes" id="UP000001235">
    <property type="component" value="Chromosome"/>
</dbReference>
<dbReference type="InterPro" id="IPR019734">
    <property type="entry name" value="TPR_rpt"/>
</dbReference>
<feature type="repeat" description="TPR" evidence="3">
    <location>
        <begin position="286"/>
        <end position="319"/>
    </location>
</feature>
<dbReference type="PANTHER" id="PTHR44227:SF3">
    <property type="entry name" value="PROTEIN O-MANNOSYL-TRANSFERASE TMTC4"/>
    <property type="match status" value="1"/>
</dbReference>
<evidence type="ECO:0000256" key="2">
    <source>
        <dbReference type="ARBA" id="ARBA00022803"/>
    </source>
</evidence>
<dbReference type="PROSITE" id="PS50005">
    <property type="entry name" value="TPR"/>
    <property type="match status" value="5"/>
</dbReference>
<dbReference type="Pfam" id="PF14559">
    <property type="entry name" value="TPR_19"/>
    <property type="match status" value="1"/>
</dbReference>
<gene>
    <name evidence="6" type="ordered locus">Galf_1071</name>
</gene>
<keyword evidence="2 3" id="KW-0802">TPR repeat</keyword>
<proteinExistence type="predicted"/>
<protein>
    <submittedName>
        <fullName evidence="6">Methyltransferase type 11</fullName>
    </submittedName>
</protein>
<dbReference type="SUPFAM" id="SSF48452">
    <property type="entry name" value="TPR-like"/>
    <property type="match status" value="2"/>
</dbReference>
<dbReference type="InterPro" id="IPR052346">
    <property type="entry name" value="O-mannosyl-transferase_TMTC"/>
</dbReference>
<dbReference type="OrthoDB" id="101857at2"/>
<keyword evidence="6" id="KW-0489">Methyltransferase</keyword>
<feature type="compositionally biased region" description="Basic residues" evidence="4">
    <location>
        <begin position="137"/>
        <end position="147"/>
    </location>
</feature>
<dbReference type="PANTHER" id="PTHR44227">
    <property type="match status" value="1"/>
</dbReference>
<feature type="repeat" description="TPR" evidence="3">
    <location>
        <begin position="218"/>
        <end position="251"/>
    </location>
</feature>
<organism evidence="6 7">
    <name type="scientific">Gallionella capsiferriformans (strain ES-2)</name>
    <name type="common">Gallionella ferruginea capsiferriformans (strain ES-2)</name>
    <dbReference type="NCBI Taxonomy" id="395494"/>
    <lineage>
        <taxon>Bacteria</taxon>
        <taxon>Pseudomonadati</taxon>
        <taxon>Pseudomonadota</taxon>
        <taxon>Betaproteobacteria</taxon>
        <taxon>Nitrosomonadales</taxon>
        <taxon>Gallionellaceae</taxon>
        <taxon>Gallionella</taxon>
    </lineage>
</organism>
<keyword evidence="6" id="KW-0808">Transferase</keyword>
<dbReference type="KEGG" id="gca:Galf_1071"/>
<dbReference type="STRING" id="395494.Galf_1071"/>
<name>D9SF04_GALCS</name>
<evidence type="ECO:0000256" key="4">
    <source>
        <dbReference type="SAM" id="MobiDB-lite"/>
    </source>
</evidence>
<feature type="repeat" description="TPR" evidence="3">
    <location>
        <begin position="354"/>
        <end position="387"/>
    </location>
</feature>
<keyword evidence="1" id="KW-0677">Repeat</keyword>
<evidence type="ECO:0000256" key="1">
    <source>
        <dbReference type="ARBA" id="ARBA00022737"/>
    </source>
</evidence>
<dbReference type="RefSeq" id="WP_013293041.1">
    <property type="nucleotide sequence ID" value="NC_014394.1"/>
</dbReference>
<evidence type="ECO:0000259" key="5">
    <source>
        <dbReference type="Pfam" id="PF13649"/>
    </source>
</evidence>
<dbReference type="Gene3D" id="3.40.50.150">
    <property type="entry name" value="Vaccinia Virus protein VP39"/>
    <property type="match status" value="1"/>
</dbReference>
<dbReference type="GO" id="GO:0030968">
    <property type="term" value="P:endoplasmic reticulum unfolded protein response"/>
    <property type="evidence" value="ECO:0007669"/>
    <property type="project" value="TreeGrafter"/>
</dbReference>
<dbReference type="Pfam" id="PF13649">
    <property type="entry name" value="Methyltransf_25"/>
    <property type="match status" value="1"/>
</dbReference>
<feature type="repeat" description="TPR" evidence="3">
    <location>
        <begin position="320"/>
        <end position="353"/>
    </location>
</feature>